<name>A0A518DTK7_9BACT</name>
<dbReference type="GO" id="GO:0006046">
    <property type="term" value="P:N-acetylglucosamine catabolic process"/>
    <property type="evidence" value="ECO:0007669"/>
    <property type="project" value="TreeGrafter"/>
</dbReference>
<dbReference type="Proteomes" id="UP000317648">
    <property type="component" value="Chromosome"/>
</dbReference>
<evidence type="ECO:0000313" key="4">
    <source>
        <dbReference type="EMBL" id="QDU95138.1"/>
    </source>
</evidence>
<dbReference type="Gene3D" id="3.30.1490.130">
    <property type="entry name" value="D-aminoacylase. Domain 3"/>
    <property type="match status" value="1"/>
</dbReference>
<dbReference type="Pfam" id="PF07969">
    <property type="entry name" value="Amidohydro_3"/>
    <property type="match status" value="2"/>
</dbReference>
<accession>A0A518DTK7</accession>
<gene>
    <name evidence="4" type="ORF">Pla8534_29500</name>
</gene>
<keyword evidence="5" id="KW-1185">Reference proteome</keyword>
<dbReference type="GO" id="GO:0008448">
    <property type="term" value="F:N-acetylglucosamine-6-phosphate deacetylase activity"/>
    <property type="evidence" value="ECO:0007669"/>
    <property type="project" value="TreeGrafter"/>
</dbReference>
<evidence type="ECO:0000256" key="1">
    <source>
        <dbReference type="ARBA" id="ARBA00010716"/>
    </source>
</evidence>
<dbReference type="AlphaFoldDB" id="A0A518DTK7"/>
<dbReference type="SUPFAM" id="SSF51338">
    <property type="entry name" value="Composite domain of metallo-dependent hydrolases"/>
    <property type="match status" value="1"/>
</dbReference>
<dbReference type="KEGG" id="lcre:Pla8534_29500"/>
<dbReference type="InterPro" id="IPR023100">
    <property type="entry name" value="D-aminoacylase_insert_dom_sf"/>
</dbReference>
<evidence type="ECO:0000256" key="2">
    <source>
        <dbReference type="ARBA" id="ARBA00022801"/>
    </source>
</evidence>
<dbReference type="Gene3D" id="3.20.20.140">
    <property type="entry name" value="Metal-dependent hydrolases"/>
    <property type="match status" value="1"/>
</dbReference>
<dbReference type="InterPro" id="IPR032466">
    <property type="entry name" value="Metal_Hydrolase"/>
</dbReference>
<dbReference type="PANTHER" id="PTHR11113">
    <property type="entry name" value="N-ACETYLGLUCOSAMINE-6-PHOSPHATE DEACETYLASE"/>
    <property type="match status" value="1"/>
</dbReference>
<dbReference type="EC" id="3.5.1.82" evidence="4"/>
<protein>
    <submittedName>
        <fullName evidence="4">N-acyl-D-glutamate deacylase</fullName>
        <ecNumber evidence="4">3.5.1.82</ecNumber>
    </submittedName>
</protein>
<comment type="similarity">
    <text evidence="1">Belongs to the metallo-dependent hydrolases superfamily. NagA family.</text>
</comment>
<dbReference type="RefSeq" id="WP_145053907.1">
    <property type="nucleotide sequence ID" value="NZ_CP036433.1"/>
</dbReference>
<dbReference type="InterPro" id="IPR013108">
    <property type="entry name" value="Amidohydro_3"/>
</dbReference>
<dbReference type="GO" id="GO:0047421">
    <property type="term" value="F:N-acyl-D-glutamate deacylase activity"/>
    <property type="evidence" value="ECO:0007669"/>
    <property type="project" value="UniProtKB-EC"/>
</dbReference>
<reference evidence="4 5" key="1">
    <citation type="submission" date="2019-02" db="EMBL/GenBank/DDBJ databases">
        <title>Deep-cultivation of Planctomycetes and their phenomic and genomic characterization uncovers novel biology.</title>
        <authorList>
            <person name="Wiegand S."/>
            <person name="Jogler M."/>
            <person name="Boedeker C."/>
            <person name="Pinto D."/>
            <person name="Vollmers J."/>
            <person name="Rivas-Marin E."/>
            <person name="Kohn T."/>
            <person name="Peeters S.H."/>
            <person name="Heuer A."/>
            <person name="Rast P."/>
            <person name="Oberbeckmann S."/>
            <person name="Bunk B."/>
            <person name="Jeske O."/>
            <person name="Meyerdierks A."/>
            <person name="Storesund J.E."/>
            <person name="Kallscheuer N."/>
            <person name="Luecker S."/>
            <person name="Lage O.M."/>
            <person name="Pohl T."/>
            <person name="Merkel B.J."/>
            <person name="Hornburger P."/>
            <person name="Mueller R.-W."/>
            <person name="Bruemmer F."/>
            <person name="Labrenz M."/>
            <person name="Spormann A.M."/>
            <person name="Op den Camp H."/>
            <person name="Overmann J."/>
            <person name="Amann R."/>
            <person name="Jetten M.S.M."/>
            <person name="Mascher T."/>
            <person name="Medema M.H."/>
            <person name="Devos D.P."/>
            <person name="Kaster A.-K."/>
            <person name="Ovreas L."/>
            <person name="Rohde M."/>
            <person name="Galperin M.Y."/>
            <person name="Jogler C."/>
        </authorList>
    </citation>
    <scope>NUCLEOTIDE SEQUENCE [LARGE SCALE GENOMIC DNA]</scope>
    <source>
        <strain evidence="4 5">Pla85_3_4</strain>
    </source>
</reference>
<keyword evidence="2 4" id="KW-0378">Hydrolase</keyword>
<proteinExistence type="inferred from homology"/>
<dbReference type="SUPFAM" id="SSF51556">
    <property type="entry name" value="Metallo-dependent hydrolases"/>
    <property type="match status" value="1"/>
</dbReference>
<dbReference type="EMBL" id="CP036433">
    <property type="protein sequence ID" value="QDU95138.1"/>
    <property type="molecule type" value="Genomic_DNA"/>
</dbReference>
<evidence type="ECO:0000313" key="5">
    <source>
        <dbReference type="Proteomes" id="UP000317648"/>
    </source>
</evidence>
<dbReference type="Gene3D" id="2.30.40.10">
    <property type="entry name" value="Urease, subunit C, domain 1"/>
    <property type="match status" value="1"/>
</dbReference>
<evidence type="ECO:0000259" key="3">
    <source>
        <dbReference type="Pfam" id="PF07969"/>
    </source>
</evidence>
<dbReference type="OrthoDB" id="9775607at2"/>
<organism evidence="4 5">
    <name type="scientific">Lignipirellula cremea</name>
    <dbReference type="NCBI Taxonomy" id="2528010"/>
    <lineage>
        <taxon>Bacteria</taxon>
        <taxon>Pseudomonadati</taxon>
        <taxon>Planctomycetota</taxon>
        <taxon>Planctomycetia</taxon>
        <taxon>Pirellulales</taxon>
        <taxon>Pirellulaceae</taxon>
        <taxon>Lignipirellula</taxon>
    </lineage>
</organism>
<dbReference type="PANTHER" id="PTHR11113:SF14">
    <property type="entry name" value="N-ACETYLGLUCOSAMINE-6-PHOSPHATE DEACETYLASE"/>
    <property type="match status" value="1"/>
</dbReference>
<dbReference type="InterPro" id="IPR011059">
    <property type="entry name" value="Metal-dep_hydrolase_composite"/>
</dbReference>
<sequence>MHFETLLRDVWVIDGGGGPRYRADIGLQGDRIAAIGDLSEAVGQEEIQGGGRVVCPGLIDPHNHSEGWLLRWGHLPFKTRQGFTTEVLMSDGISYAPVTPATAPHWMHYLRPLNGLLPGDYRGWRSVDDYLQQFNLRENRIAQNVIAQVPYANVRTAVKGWSGAAPTGDEMREIQAMISRAMEQGAVGLSTGLDYVAECFASTEELIAACQALRPFNGLYVTHIRYRLGTAAGIDEAVEIAQRAGVRLHISHLKAETPDLVEPVLQAIERARETVDFSFDCYPYAWASTMLSMMLPYEVWENGPLAAGDHLASPAVQQALRARFDQPRFSPENIYIAWLASETNAGHIGSTLAQYAGAVDLPVEQAACRLLAEESFAVSLVFPRGSDAVVDPFLQHPCSMLGSDGIYAQGGRIHPRCFGSAPRFLGPLVRDRKLFSLEQAVRKATSIPAQRFGLAGRGRLQTGAFADLVLFDPETIADRATYTEPYAEPVGIDRVWVNGRAIVIDGQPASLPREELPGRVLRAGQID</sequence>
<feature type="domain" description="Amidohydrolase 3" evidence="3">
    <location>
        <begin position="50"/>
        <end position="254"/>
    </location>
</feature>
<feature type="domain" description="Amidohydrolase 3" evidence="3">
    <location>
        <begin position="400"/>
        <end position="502"/>
    </location>
</feature>
<dbReference type="CDD" id="cd01297">
    <property type="entry name" value="D-aminoacylase"/>
    <property type="match status" value="1"/>
</dbReference>